<dbReference type="STRING" id="71784.A0A1Y2AH28"/>
<dbReference type="InterPro" id="IPR036078">
    <property type="entry name" value="Spo11/TopoVI_A_sf"/>
</dbReference>
<dbReference type="PRINTS" id="PR01550">
    <property type="entry name" value="TOP6AFAMILY"/>
</dbReference>
<evidence type="ECO:0000259" key="12">
    <source>
        <dbReference type="Pfam" id="PF04406"/>
    </source>
</evidence>
<sequence>MPSVPSFRNHPLAHESLLQRGASKRRLLDSDDESTDDEEVLHSYHSDHDPNALDSDEQIPDITTIADNDDDDLIDDEDDDILHDSDDDGYELEQVFGHVNIQQRPQLPAEISAEVAGDEENDAELLRRLQQRHDQMMRNNMTSTTSDEINDFTEESQQRVTVTWEARREQALSYLSSLFLHFLEQTNTSLEILNKKEMEKGLPMKNTRRKNVEEPTQESSQEKVEAATEDEGIVGVSMRLRNRTTGDDQLTSFPDDPSIFLSSNKEPALHRMACILRIASLLYEAILTNSVTTKRDIYYKDVGLFKTQVVVDKLVDNMVASAELKRQDFNVCATSKGLVASSVLRVWMKSGEELSFSSTNASLIPPVERIDRIGSEQKLSWVLIVEKDAVFQHLCGARLLDDARIGAGILVTGKGYPDLATVQLLAMIRDAYAEYVEIAFCFGLMCESVTFHALVDADPHGLDILSVYTKGSKSTRYSHDYTNLALGARLEWLGVRASDWLDIGVRHDDLLQLTQTDVQKAKAMLRRSDIPAMWRRELAQMLHLDRKAEIQIIAQSASHSSRQEANSVLQAIFLDNVKDSAVVPRASGDVVNTLVEYIVRRLRECVRDK</sequence>
<dbReference type="CDD" id="cd00223">
    <property type="entry name" value="TOPRIM_TopoIIB_SPO"/>
    <property type="match status" value="1"/>
</dbReference>
<evidence type="ECO:0000313" key="15">
    <source>
        <dbReference type="Proteomes" id="UP000193986"/>
    </source>
</evidence>
<dbReference type="Proteomes" id="UP000193986">
    <property type="component" value="Unassembled WGS sequence"/>
</dbReference>
<dbReference type="FunCoup" id="A0A1Y2AH28">
    <property type="interactions" value="79"/>
</dbReference>
<dbReference type="GO" id="GO:0005524">
    <property type="term" value="F:ATP binding"/>
    <property type="evidence" value="ECO:0007669"/>
    <property type="project" value="InterPro"/>
</dbReference>
<evidence type="ECO:0000256" key="6">
    <source>
        <dbReference type="ARBA" id="ARBA00022842"/>
    </source>
</evidence>
<dbReference type="AlphaFoldDB" id="A0A1Y2AH28"/>
<dbReference type="EMBL" id="MCFC01000102">
    <property type="protein sequence ID" value="ORY21898.1"/>
    <property type="molecule type" value="Genomic_DNA"/>
</dbReference>
<feature type="compositionally biased region" description="Acidic residues" evidence="11">
    <location>
        <begin position="30"/>
        <end position="39"/>
    </location>
</feature>
<dbReference type="Pfam" id="PF21180">
    <property type="entry name" value="TOP6A-Spo11_Toprim"/>
    <property type="match status" value="1"/>
</dbReference>
<keyword evidence="5" id="KW-0479">Metal-binding</keyword>
<dbReference type="SUPFAM" id="SSF56726">
    <property type="entry name" value="DNA topoisomerase IV, alpha subunit"/>
    <property type="match status" value="1"/>
</dbReference>
<feature type="active site" description="O-(5'-phospho-DNA)-tyrosine intermediate" evidence="10">
    <location>
        <position position="299"/>
    </location>
</feature>
<feature type="domain" description="Spo11/DNA topoisomerase VI subunit A N-terminal" evidence="12">
    <location>
        <begin position="270"/>
        <end position="331"/>
    </location>
</feature>
<proteinExistence type="inferred from homology"/>
<dbReference type="OrthoDB" id="5377392at2759"/>
<feature type="compositionally biased region" description="Basic and acidic residues" evidence="11">
    <location>
        <begin position="40"/>
        <end position="51"/>
    </location>
</feature>
<dbReference type="EC" id="5.6.2.2" evidence="4"/>
<evidence type="ECO:0000259" key="13">
    <source>
        <dbReference type="Pfam" id="PF21180"/>
    </source>
</evidence>
<dbReference type="Pfam" id="PF04406">
    <property type="entry name" value="TP6A_N"/>
    <property type="match status" value="1"/>
</dbReference>
<comment type="caution">
    <text evidence="14">The sequence shown here is derived from an EMBL/GenBank/DDBJ whole genome shotgun (WGS) entry which is preliminary data.</text>
</comment>
<feature type="compositionally biased region" description="Acidic residues" evidence="11">
    <location>
        <begin position="67"/>
        <end position="87"/>
    </location>
</feature>
<name>A0A1Y2AH28_9TREE</name>
<comment type="catalytic activity">
    <reaction evidence="1 10">
        <text>ATP-dependent breakage, passage and rejoining of double-stranded DNA.</text>
        <dbReference type="EC" id="5.6.2.2"/>
    </reaction>
</comment>
<dbReference type="GO" id="GO:0042138">
    <property type="term" value="P:meiotic DNA double-strand break formation"/>
    <property type="evidence" value="ECO:0007669"/>
    <property type="project" value="TreeGrafter"/>
</dbReference>
<organism evidence="14 15">
    <name type="scientific">Naematelia encephala</name>
    <dbReference type="NCBI Taxonomy" id="71784"/>
    <lineage>
        <taxon>Eukaryota</taxon>
        <taxon>Fungi</taxon>
        <taxon>Dikarya</taxon>
        <taxon>Basidiomycota</taxon>
        <taxon>Agaricomycotina</taxon>
        <taxon>Tremellomycetes</taxon>
        <taxon>Tremellales</taxon>
        <taxon>Naemateliaceae</taxon>
        <taxon>Naematelia</taxon>
    </lineage>
</organism>
<reference evidence="14 15" key="1">
    <citation type="submission" date="2016-07" db="EMBL/GenBank/DDBJ databases">
        <title>Pervasive Adenine N6-methylation of Active Genes in Fungi.</title>
        <authorList>
            <consortium name="DOE Joint Genome Institute"/>
            <person name="Mondo S.J."/>
            <person name="Dannebaum R.O."/>
            <person name="Kuo R.C."/>
            <person name="Labutti K."/>
            <person name="Haridas S."/>
            <person name="Kuo A."/>
            <person name="Salamov A."/>
            <person name="Ahrendt S.R."/>
            <person name="Lipzen A."/>
            <person name="Sullivan W."/>
            <person name="Andreopoulos W.B."/>
            <person name="Clum A."/>
            <person name="Lindquist E."/>
            <person name="Daum C."/>
            <person name="Ramamoorthy G.K."/>
            <person name="Gryganskyi A."/>
            <person name="Culley D."/>
            <person name="Magnuson J.K."/>
            <person name="James T.Y."/>
            <person name="O'Malley M.A."/>
            <person name="Stajich J.E."/>
            <person name="Spatafora J.W."/>
            <person name="Visel A."/>
            <person name="Grigoriev I.V."/>
        </authorList>
    </citation>
    <scope>NUCLEOTIDE SEQUENCE [LARGE SCALE GENOMIC DNA]</scope>
    <source>
        <strain evidence="14 15">68-887.2</strain>
    </source>
</reference>
<evidence type="ECO:0000256" key="5">
    <source>
        <dbReference type="ARBA" id="ARBA00022723"/>
    </source>
</evidence>
<evidence type="ECO:0000313" key="14">
    <source>
        <dbReference type="EMBL" id="ORY21898.1"/>
    </source>
</evidence>
<dbReference type="PROSITE" id="PS52041">
    <property type="entry name" value="TOPO_IIB"/>
    <property type="match status" value="1"/>
</dbReference>
<evidence type="ECO:0000256" key="11">
    <source>
        <dbReference type="SAM" id="MobiDB-lite"/>
    </source>
</evidence>
<keyword evidence="7 10" id="KW-0799">Topoisomerase</keyword>
<dbReference type="GO" id="GO:0007131">
    <property type="term" value="P:reciprocal meiotic recombination"/>
    <property type="evidence" value="ECO:0007669"/>
    <property type="project" value="TreeGrafter"/>
</dbReference>
<evidence type="ECO:0000256" key="10">
    <source>
        <dbReference type="PROSITE-ProRule" id="PRU01385"/>
    </source>
</evidence>
<keyword evidence="8 10" id="KW-0238">DNA-binding</keyword>
<evidence type="ECO:0000256" key="1">
    <source>
        <dbReference type="ARBA" id="ARBA00000185"/>
    </source>
</evidence>
<dbReference type="InterPro" id="IPR002815">
    <property type="entry name" value="Spo11/TopoVI_A"/>
</dbReference>
<evidence type="ECO:0000256" key="3">
    <source>
        <dbReference type="ARBA" id="ARBA00006559"/>
    </source>
</evidence>
<feature type="region of interest" description="Disordered" evidence="11">
    <location>
        <begin position="1"/>
        <end position="87"/>
    </location>
</feature>
<keyword evidence="9 10" id="KW-0413">Isomerase</keyword>
<dbReference type="Gene3D" id="1.10.10.10">
    <property type="entry name" value="Winged helix-like DNA-binding domain superfamily/Winged helix DNA-binding domain"/>
    <property type="match status" value="1"/>
</dbReference>
<dbReference type="InterPro" id="IPR034136">
    <property type="entry name" value="TOPRIM_Topo6A/Spo11"/>
</dbReference>
<dbReference type="PANTHER" id="PTHR10848:SF0">
    <property type="entry name" value="MEIOTIC RECOMBINATION PROTEIN SPO11"/>
    <property type="match status" value="1"/>
</dbReference>
<evidence type="ECO:0000256" key="7">
    <source>
        <dbReference type="ARBA" id="ARBA00023029"/>
    </source>
</evidence>
<dbReference type="PANTHER" id="PTHR10848">
    <property type="entry name" value="MEIOTIC RECOMBINATION PROTEIN SPO11"/>
    <property type="match status" value="1"/>
</dbReference>
<dbReference type="Gene3D" id="3.40.1360.10">
    <property type="match status" value="1"/>
</dbReference>
<comment type="cofactor">
    <cofactor evidence="2">
        <name>Mg(2+)</name>
        <dbReference type="ChEBI" id="CHEBI:18420"/>
    </cofactor>
</comment>
<accession>A0A1Y2AH28</accession>
<feature type="domain" description="Topoisomerase 6 subunit A/Spo11 TOPRIM" evidence="13">
    <location>
        <begin position="381"/>
        <end position="556"/>
    </location>
</feature>
<protein>
    <recommendedName>
        <fullName evidence="4">DNA topoisomerase (ATP-hydrolyzing)</fullName>
        <ecNumber evidence="4">5.6.2.2</ecNumber>
    </recommendedName>
</protein>
<feature type="region of interest" description="Disordered" evidence="11">
    <location>
        <begin position="202"/>
        <end position="228"/>
    </location>
</feature>
<dbReference type="GO" id="GO:0000706">
    <property type="term" value="P:meiotic DNA double-strand break processing"/>
    <property type="evidence" value="ECO:0007669"/>
    <property type="project" value="TreeGrafter"/>
</dbReference>
<keyword evidence="15" id="KW-1185">Reference proteome</keyword>
<dbReference type="GO" id="GO:0046872">
    <property type="term" value="F:metal ion binding"/>
    <property type="evidence" value="ECO:0007669"/>
    <property type="project" value="UniProtKB-KW"/>
</dbReference>
<evidence type="ECO:0000256" key="8">
    <source>
        <dbReference type="ARBA" id="ARBA00023125"/>
    </source>
</evidence>
<evidence type="ECO:0000256" key="9">
    <source>
        <dbReference type="ARBA" id="ARBA00023235"/>
    </source>
</evidence>
<comment type="similarity">
    <text evidence="3 10">Belongs to the TOP6A family.</text>
</comment>
<evidence type="ECO:0000256" key="4">
    <source>
        <dbReference type="ARBA" id="ARBA00012895"/>
    </source>
</evidence>
<gene>
    <name evidence="14" type="ORF">BCR39DRAFT_48877</name>
</gene>
<dbReference type="GO" id="GO:0003677">
    <property type="term" value="F:DNA binding"/>
    <property type="evidence" value="ECO:0007669"/>
    <property type="project" value="UniProtKB-UniRule"/>
</dbReference>
<dbReference type="GO" id="GO:0003918">
    <property type="term" value="F:DNA topoisomerase type II (double strand cut, ATP-hydrolyzing) activity"/>
    <property type="evidence" value="ECO:0007669"/>
    <property type="project" value="UniProtKB-UniRule"/>
</dbReference>
<keyword evidence="6" id="KW-0460">Magnesium</keyword>
<dbReference type="InterPro" id="IPR013049">
    <property type="entry name" value="Spo11/TopoVI_A_N"/>
</dbReference>
<dbReference type="InParanoid" id="A0A1Y2AH28"/>
<evidence type="ECO:0000256" key="2">
    <source>
        <dbReference type="ARBA" id="ARBA00001946"/>
    </source>
</evidence>
<dbReference type="InterPro" id="IPR036388">
    <property type="entry name" value="WH-like_DNA-bd_sf"/>
</dbReference>
<dbReference type="GO" id="GO:0000228">
    <property type="term" value="C:nuclear chromosome"/>
    <property type="evidence" value="ECO:0007669"/>
    <property type="project" value="TreeGrafter"/>
</dbReference>